<keyword evidence="6" id="KW-0472">Membrane</keyword>
<feature type="region of interest" description="Disordered" evidence="5">
    <location>
        <begin position="1"/>
        <end position="26"/>
    </location>
</feature>
<evidence type="ECO:0000256" key="2">
    <source>
        <dbReference type="ARBA" id="ARBA00006420"/>
    </source>
</evidence>
<comment type="caution">
    <text evidence="9">The sequence shown here is derived from an EMBL/GenBank/DDBJ whole genome shotgun (WGS) entry which is preliminary data.</text>
</comment>
<dbReference type="Gene3D" id="3.30.1370.70">
    <property type="entry name" value="Scaffold protein Nfu/NifU, N-terminal domain"/>
    <property type="match status" value="1"/>
</dbReference>
<evidence type="ECO:0000259" key="7">
    <source>
        <dbReference type="SMART" id="SM00543"/>
    </source>
</evidence>
<feature type="domain" description="Scaffold protein Nfu/NifU N-terminal" evidence="8">
    <location>
        <begin position="492"/>
        <end position="579"/>
    </location>
</feature>
<dbReference type="InterPro" id="IPR025160">
    <property type="entry name" value="AATF"/>
</dbReference>
<comment type="similarity">
    <text evidence="2">Belongs to the NifU family.</text>
</comment>
<dbReference type="InterPro" id="IPR001075">
    <property type="entry name" value="NIF_FeS_clus_asmbl_NifU_C"/>
</dbReference>
<feature type="domain" description="MIF4G" evidence="7">
    <location>
        <begin position="191"/>
        <end position="388"/>
    </location>
</feature>
<dbReference type="OrthoDB" id="565552at2759"/>
<dbReference type="GO" id="GO:0016226">
    <property type="term" value="P:iron-sulfur cluster assembly"/>
    <property type="evidence" value="ECO:0007669"/>
    <property type="project" value="InterPro"/>
</dbReference>
<dbReference type="Pfam" id="PF08164">
    <property type="entry name" value="TRAUB"/>
    <property type="match status" value="1"/>
</dbReference>
<feature type="non-terminal residue" evidence="9">
    <location>
        <position position="1380"/>
    </location>
</feature>
<dbReference type="InterPro" id="IPR003890">
    <property type="entry name" value="MIF4G-like_typ-3"/>
</dbReference>
<dbReference type="SUPFAM" id="SSF110836">
    <property type="entry name" value="Hypothetical protein SAV1430"/>
    <property type="match status" value="1"/>
</dbReference>
<keyword evidence="10" id="KW-1185">Reference proteome</keyword>
<dbReference type="GO" id="GO:0003723">
    <property type="term" value="F:RNA binding"/>
    <property type="evidence" value="ECO:0007669"/>
    <property type="project" value="InterPro"/>
</dbReference>
<keyword evidence="6" id="KW-0812">Transmembrane</keyword>
<feature type="transmembrane region" description="Helical" evidence="6">
    <location>
        <begin position="389"/>
        <end position="410"/>
    </location>
</feature>
<dbReference type="InterPro" id="IPR016024">
    <property type="entry name" value="ARM-type_fold"/>
</dbReference>
<dbReference type="Proteomes" id="UP000054721">
    <property type="component" value="Unassembled WGS sequence"/>
</dbReference>
<protein>
    <recommendedName>
        <fullName evidence="4">NFU1 iron-sulfur cluster scaffold homolog, mitochondrial</fullName>
    </recommendedName>
</protein>
<dbReference type="SMART" id="SM00543">
    <property type="entry name" value="MIF4G"/>
    <property type="match status" value="1"/>
</dbReference>
<evidence type="ECO:0000313" key="9">
    <source>
        <dbReference type="EMBL" id="KRZ50111.1"/>
    </source>
</evidence>
<reference evidence="9 10" key="1">
    <citation type="submission" date="2015-05" db="EMBL/GenBank/DDBJ databases">
        <title>Evolution of Trichinella species and genotypes.</title>
        <authorList>
            <person name="Korhonen P.K."/>
            <person name="Edoardo P."/>
            <person name="Giuseppe L.R."/>
            <person name="Gasser R.B."/>
        </authorList>
    </citation>
    <scope>NUCLEOTIDE SEQUENCE [LARGE SCALE GENOMIC DNA]</scope>
    <source>
        <strain evidence="9">ISS10</strain>
    </source>
</reference>
<dbReference type="PANTHER" id="PTHR15565">
    <property type="entry name" value="AATF PROTEIN APOPTOSIS ANTAGONIZING TRANSCRIPTION FACTOR"/>
    <property type="match status" value="1"/>
</dbReference>
<dbReference type="Pfam" id="PF01106">
    <property type="entry name" value="NifU"/>
    <property type="match status" value="1"/>
</dbReference>
<dbReference type="Pfam" id="PF13339">
    <property type="entry name" value="AATF-Che1"/>
    <property type="match status" value="1"/>
</dbReference>
<dbReference type="GO" id="GO:0006357">
    <property type="term" value="P:regulation of transcription by RNA polymerase II"/>
    <property type="evidence" value="ECO:0007669"/>
    <property type="project" value="TreeGrafter"/>
</dbReference>
<evidence type="ECO:0000313" key="10">
    <source>
        <dbReference type="Proteomes" id="UP000054721"/>
    </source>
</evidence>
<evidence type="ECO:0000256" key="3">
    <source>
        <dbReference type="ARBA" id="ARBA00008966"/>
    </source>
</evidence>
<dbReference type="FunFam" id="3.30.300.130:FF:000001">
    <property type="entry name" value="NFU1 iron-sulfur cluster scaffold"/>
    <property type="match status" value="1"/>
</dbReference>
<comment type="function">
    <text evidence="1">Molecular scaffold for [Fe-S] cluster assembly of mitochondrial iron-sulfur proteins.</text>
</comment>
<feature type="region of interest" description="Disordered" evidence="5">
    <location>
        <begin position="767"/>
        <end position="849"/>
    </location>
</feature>
<dbReference type="Pfam" id="PF08712">
    <property type="entry name" value="Nfu_N"/>
    <property type="match status" value="1"/>
</dbReference>
<dbReference type="GO" id="GO:0005506">
    <property type="term" value="F:iron ion binding"/>
    <property type="evidence" value="ECO:0007669"/>
    <property type="project" value="InterPro"/>
</dbReference>
<dbReference type="SMART" id="SM00932">
    <property type="entry name" value="Nfu_N"/>
    <property type="match status" value="1"/>
</dbReference>
<dbReference type="GO" id="GO:0005730">
    <property type="term" value="C:nucleolus"/>
    <property type="evidence" value="ECO:0007669"/>
    <property type="project" value="TreeGrafter"/>
</dbReference>
<dbReference type="InterPro" id="IPR036498">
    <property type="entry name" value="Nfu/NifU_N_sf"/>
</dbReference>
<dbReference type="SUPFAM" id="SSF48371">
    <property type="entry name" value="ARM repeat"/>
    <property type="match status" value="1"/>
</dbReference>
<feature type="compositionally biased region" description="Polar residues" evidence="5">
    <location>
        <begin position="769"/>
        <end position="791"/>
    </location>
</feature>
<dbReference type="PANTHER" id="PTHR15565:SF0">
    <property type="entry name" value="PROTEIN AATF"/>
    <property type="match status" value="1"/>
</dbReference>
<comment type="similarity">
    <text evidence="3">Belongs to the AATF family.</text>
</comment>
<gene>
    <name evidence="9" type="primary">mif4gdb</name>
    <name evidence="9" type="ORF">T02_2155</name>
</gene>
<dbReference type="Gene3D" id="3.30.300.130">
    <property type="entry name" value="Fe-S cluster assembly (FSCA)"/>
    <property type="match status" value="1"/>
</dbReference>
<feature type="region of interest" description="Disordered" evidence="5">
    <location>
        <begin position="971"/>
        <end position="1011"/>
    </location>
</feature>
<dbReference type="FunFam" id="3.30.1370.70:FF:000001">
    <property type="entry name" value="NifU-like protein 4, mitochondrial"/>
    <property type="match status" value="1"/>
</dbReference>
<evidence type="ECO:0000256" key="4">
    <source>
        <dbReference type="ARBA" id="ARBA00018782"/>
    </source>
</evidence>
<evidence type="ECO:0000256" key="5">
    <source>
        <dbReference type="SAM" id="MobiDB-lite"/>
    </source>
</evidence>
<dbReference type="InterPro" id="IPR014824">
    <property type="entry name" value="Nfu/NifU_N"/>
</dbReference>
<keyword evidence="6" id="KW-1133">Transmembrane helix</keyword>
<dbReference type="GO" id="GO:0051536">
    <property type="term" value="F:iron-sulfur cluster binding"/>
    <property type="evidence" value="ECO:0007669"/>
    <property type="project" value="InterPro"/>
</dbReference>
<sequence length="1380" mass="158537">LTMESVALQNSPRKSPSKGVRKPFQLYRPPNMRKNDILTKSMENIEDPPLSTVRKAEKKAELNETETVTFDIVQNSVVGQCDVGKTSFQLTSELVEDVLIIASVLLMRIAEFSMVQFRRSKTVGKSSNRLSVPCFFPASAASASASAAELKGNGTVVVPPKEAPLQSAIAKRCHASVKDLSKRKELNDADFKKIEEFFNSLHLAGDKNVASFLNSKCSSTEHACAIGQVLIKLAIENGKKKSTIAKLCHLLLRSASSNEFRKGLVAGCNQYFERRHKLRTEFVTYWHEFITFLSELCSDSSFTSESDLVNVVFRVFNYLLVPPVLDAIKMEELECIISSLLNAGYSLERQYPDRLIDLRNTFRNAFLDAKEPWVRKMILLLIELSAGSWRLITIQCHSLFCVLLLLFSAYLSSIRMLIFEIATSIFTLFVLCSVMYHQLFHLIIYCGHISTTSCLLYIFQSTGLMFYNKFKPCFIQICSNILFNVLKRSMYIQVMETPNPHSLKFLPGIPVLPGRTAEFPNRPSAEKSPLARAIFRIRGVKSVFFGEDFITVTKNSEVKDWVAMKPEIFSTIMDFFTSKQNIIIDDSTEKDAADDDNDTVVMIKDLLNTRIRPTIQDDGGDVVFMGFDDGIVKLKLQGACTGCPSSVYTLKNGIENMLKFYVPEVKGVEQVVDEVEEIAEKEFQKLETKLDEDIAAVVMNVREEIEALQNPFPGNFDDSDSDDVTKAQLVPFSSEEELVTETVSKFSRIRAANLKLLDEENPRYKGQVVNRSQLEQFTNSDEETASSSATDVSEEMDISDNDEQEEDEDEEEEEEADDYDGDDDEDDDDDDDEDEDQDDRMLVDDGENDYMEQGMKMRNENYILDQEPDNMIHTFSRVDLLDQKERGIAVQQQLKLWEQMLSLKIRFQKLLQSANRLPQSADYREKLLQSDDELLETFSSARRSVQKLLDELLEFQDHLFSGNKQTLHLSTKRKIDQCDDDDDDDDDELSDIVDDEDEDDDEKQQQMEKKSDEIISIPAKRRRLQLSGYSDLLQHLHDAFKSYQNEALEKWYQRTRLGGIGVSAKKDFSAFESNAVAQIAQILTDRKRLIQRTQLKRLEYDIIGKEEKCADEDRNVNIFDDSDFHEQLLREFIQKRMNDITDPVLLGRHWSKFQKLRDKSKKSKVDRKASKGRRIRIQVMSKLVNFMAPVDKSKMTNETRDELFASLFGSRNGNEPSLVFDRCRFQNIRDGVSQSDVSVKFLKKLTVITDESSSAAADKSLPREKFDQFKKWFWSVVSSMTTDVKQEARHWRLQWDVLSRHRTMTCIYRQRIHAFRVSALRCIQARIFCGRNCSLQLRSKRLASYKMQLKNKIGIFTTYIPIYSEHPNNFKIYFMVEYLV</sequence>
<feature type="compositionally biased region" description="Acidic residues" evidence="5">
    <location>
        <begin position="792"/>
        <end position="849"/>
    </location>
</feature>
<name>A0A0V1KS39_9BILA</name>
<dbReference type="InterPro" id="IPR039223">
    <property type="entry name" value="AATF/Bfr2"/>
</dbReference>
<dbReference type="EMBL" id="JYDW01000279">
    <property type="protein sequence ID" value="KRZ50111.1"/>
    <property type="molecule type" value="Genomic_DNA"/>
</dbReference>
<feature type="compositionally biased region" description="Acidic residues" evidence="5">
    <location>
        <begin position="978"/>
        <end position="1002"/>
    </location>
</feature>
<dbReference type="SUPFAM" id="SSF117916">
    <property type="entry name" value="Fe-S cluster assembly (FSCA) domain-like"/>
    <property type="match status" value="1"/>
</dbReference>
<proteinExistence type="inferred from homology"/>
<evidence type="ECO:0000256" key="1">
    <source>
        <dbReference type="ARBA" id="ARBA00002175"/>
    </source>
</evidence>
<accession>A0A0V1KS39</accession>
<evidence type="ECO:0000259" key="8">
    <source>
        <dbReference type="SMART" id="SM00932"/>
    </source>
</evidence>
<dbReference type="InterPro" id="IPR012617">
    <property type="entry name" value="AATF_C"/>
</dbReference>
<organism evidence="9 10">
    <name type="scientific">Trichinella nativa</name>
    <dbReference type="NCBI Taxonomy" id="6335"/>
    <lineage>
        <taxon>Eukaryota</taxon>
        <taxon>Metazoa</taxon>
        <taxon>Ecdysozoa</taxon>
        <taxon>Nematoda</taxon>
        <taxon>Enoplea</taxon>
        <taxon>Dorylaimia</taxon>
        <taxon>Trichinellida</taxon>
        <taxon>Trichinellidae</taxon>
        <taxon>Trichinella</taxon>
    </lineage>
</organism>
<evidence type="ECO:0000256" key="6">
    <source>
        <dbReference type="SAM" id="Phobius"/>
    </source>
</evidence>
<dbReference type="Gene3D" id="1.25.40.180">
    <property type="match status" value="1"/>
</dbReference>
<dbReference type="InterPro" id="IPR034904">
    <property type="entry name" value="FSCA_dom_sf"/>
</dbReference>
<feature type="transmembrane region" description="Helical" evidence="6">
    <location>
        <begin position="417"/>
        <end position="436"/>
    </location>
</feature>